<dbReference type="Proteomes" id="UP001209317">
    <property type="component" value="Unassembled WGS sequence"/>
</dbReference>
<proteinExistence type="predicted"/>
<dbReference type="RefSeq" id="WP_263037225.1">
    <property type="nucleotide sequence ID" value="NZ_JAOTPL010000004.1"/>
</dbReference>
<name>A0AAE3IL08_9BACT</name>
<reference evidence="1" key="1">
    <citation type="submission" date="2022-10" db="EMBL/GenBank/DDBJ databases">
        <authorList>
            <person name="Kim H.S."/>
            <person name="Kim J.-S."/>
            <person name="Suh M.K."/>
            <person name="Eom M.K."/>
            <person name="Lee J.-S."/>
        </authorList>
    </citation>
    <scope>NUCLEOTIDE SEQUENCE</scope>
    <source>
        <strain evidence="1">LIP-5</strain>
    </source>
</reference>
<dbReference type="AlphaFoldDB" id="A0AAE3IL08"/>
<gene>
    <name evidence="1" type="ORF">OD355_04310</name>
</gene>
<dbReference type="EMBL" id="JAOTPL010000004">
    <property type="protein sequence ID" value="MCU7693738.1"/>
    <property type="molecule type" value="Genomic_DNA"/>
</dbReference>
<evidence type="ECO:0000313" key="2">
    <source>
        <dbReference type="Proteomes" id="UP001209317"/>
    </source>
</evidence>
<evidence type="ECO:0000313" key="1">
    <source>
        <dbReference type="EMBL" id="MCU7693738.1"/>
    </source>
</evidence>
<keyword evidence="2" id="KW-1185">Reference proteome</keyword>
<accession>A0AAE3IL08</accession>
<sequence>MKKDSKMSPNFEVELLPDAIEFLENLDDKAREKIYYNIRRSQWVYDNELFKKLNEHIWEFRTFYNGKAYRLFAFWDKTDVKKTIVLSTHAILKKTQKTPLKEIRKAEEIRFQYLNNKTQNKQHVNK</sequence>
<comment type="caution">
    <text evidence="1">The sequence shown here is derived from an EMBL/GenBank/DDBJ whole genome shotgun (WGS) entry which is preliminary data.</text>
</comment>
<dbReference type="InterPro" id="IPR009241">
    <property type="entry name" value="HigB-like"/>
</dbReference>
<protein>
    <submittedName>
        <fullName evidence="1">Type II toxin-antitoxin system RelE/ParE family toxin</fullName>
    </submittedName>
</protein>
<dbReference type="Pfam" id="PF05973">
    <property type="entry name" value="Gp49"/>
    <property type="match status" value="1"/>
</dbReference>
<organism evidence="1 2">
    <name type="scientific">Haoranjiania flava</name>
    <dbReference type="NCBI Taxonomy" id="1856322"/>
    <lineage>
        <taxon>Bacteria</taxon>
        <taxon>Pseudomonadati</taxon>
        <taxon>Bacteroidota</taxon>
        <taxon>Chitinophagia</taxon>
        <taxon>Chitinophagales</taxon>
        <taxon>Chitinophagaceae</taxon>
        <taxon>Haoranjiania</taxon>
    </lineage>
</organism>